<feature type="transmembrane region" description="Helical" evidence="6">
    <location>
        <begin position="384"/>
        <end position="405"/>
    </location>
</feature>
<evidence type="ECO:0000259" key="7">
    <source>
        <dbReference type="Pfam" id="PF01490"/>
    </source>
</evidence>
<dbReference type="EMBL" id="CABPRJ010001895">
    <property type="protein sequence ID" value="VVC39503.1"/>
    <property type="molecule type" value="Genomic_DNA"/>
</dbReference>
<feature type="domain" description="Amino acid transporter transmembrane" evidence="7">
    <location>
        <begin position="36"/>
        <end position="435"/>
    </location>
</feature>
<evidence type="ECO:0000313" key="8">
    <source>
        <dbReference type="EMBL" id="VVC39503.1"/>
    </source>
</evidence>
<evidence type="ECO:0000256" key="5">
    <source>
        <dbReference type="SAM" id="MobiDB-lite"/>
    </source>
</evidence>
<dbReference type="AlphaFoldDB" id="A0A5E4N8Q7"/>
<dbReference type="GO" id="GO:0005774">
    <property type="term" value="C:vacuolar membrane"/>
    <property type="evidence" value="ECO:0007669"/>
    <property type="project" value="TreeGrafter"/>
</dbReference>
<dbReference type="Proteomes" id="UP000325440">
    <property type="component" value="Unassembled WGS sequence"/>
</dbReference>
<evidence type="ECO:0000313" key="9">
    <source>
        <dbReference type="Proteomes" id="UP000325440"/>
    </source>
</evidence>
<dbReference type="PANTHER" id="PTHR22950">
    <property type="entry name" value="AMINO ACID TRANSPORTER"/>
    <property type="match status" value="1"/>
</dbReference>
<dbReference type="PANTHER" id="PTHR22950:SF349">
    <property type="entry name" value="AMINO ACID TRANSPORTER TRANSMEMBRANE DOMAIN-CONTAINING PROTEIN"/>
    <property type="match status" value="1"/>
</dbReference>
<feature type="transmembrane region" description="Helical" evidence="6">
    <location>
        <begin position="312"/>
        <end position="337"/>
    </location>
</feature>
<feature type="transmembrane region" description="Helical" evidence="6">
    <location>
        <begin position="132"/>
        <end position="152"/>
    </location>
</feature>
<feature type="transmembrane region" description="Helical" evidence="6">
    <location>
        <begin position="164"/>
        <end position="185"/>
    </location>
</feature>
<feature type="transmembrane region" description="Helical" evidence="6">
    <location>
        <begin position="64"/>
        <end position="88"/>
    </location>
</feature>
<sequence length="452" mass="50640">METKTNGEPQLTIVEMGDPNHRTNTNQSTSVENKKSGYLVTLMHLIKGNIGCGMLAMGEAFKFGGLYLTLFILLYVWLVTVYNMHVLISLSKKVQSRLQSKRAPTFGETVENSFKMSDKRIFRVISPIISKIVLYNIFITQLGLCSAYIIFIGKSLKELLCYRYGANIEFQYVLLITMPLIIVCASLRKLRFIAPLSTFANFALISGVITILYYSCSNLYIDDTIRYTYKKWSELPMMFGIIMFSFEGIGLVLPLFAEIKDDKKFTSCFGALNLGMLAVMMLNVPLGMTGYIKWGEGVKSSLTLNLSYDQTLTQFVILMMILGIACSYALQFYPAAVIVYSDLEQYFGPFNRPLVWDYTIRICICLFTYVAACIVPHLDLFMSLVGSVTCVALTMLFPALSNLATRKKNKSSNLSTFLDMVTIITAIIGSVTGVYANSVAIYNAFSKTQSND</sequence>
<dbReference type="Pfam" id="PF01490">
    <property type="entry name" value="Aa_trans"/>
    <property type="match status" value="1"/>
</dbReference>
<comment type="subcellular location">
    <subcellularLocation>
        <location evidence="1">Membrane</location>
        <topology evidence="1">Multi-pass membrane protein</topology>
    </subcellularLocation>
</comment>
<dbReference type="InterPro" id="IPR013057">
    <property type="entry name" value="AA_transpt_TM"/>
</dbReference>
<accession>A0A5E4N8Q7</accession>
<feature type="transmembrane region" description="Helical" evidence="6">
    <location>
        <begin position="192"/>
        <end position="215"/>
    </location>
</feature>
<feature type="transmembrane region" description="Helical" evidence="6">
    <location>
        <begin position="235"/>
        <end position="257"/>
    </location>
</feature>
<evidence type="ECO:0000256" key="6">
    <source>
        <dbReference type="SAM" id="Phobius"/>
    </source>
</evidence>
<dbReference type="GO" id="GO:0015179">
    <property type="term" value="F:L-amino acid transmembrane transporter activity"/>
    <property type="evidence" value="ECO:0007669"/>
    <property type="project" value="TreeGrafter"/>
</dbReference>
<feature type="transmembrane region" description="Helical" evidence="6">
    <location>
        <begin position="358"/>
        <end position="378"/>
    </location>
</feature>
<evidence type="ECO:0000256" key="2">
    <source>
        <dbReference type="ARBA" id="ARBA00022692"/>
    </source>
</evidence>
<keyword evidence="2 6" id="KW-0812">Transmembrane</keyword>
<organism evidence="8 9">
    <name type="scientific">Cinara cedri</name>
    <dbReference type="NCBI Taxonomy" id="506608"/>
    <lineage>
        <taxon>Eukaryota</taxon>
        <taxon>Metazoa</taxon>
        <taxon>Ecdysozoa</taxon>
        <taxon>Arthropoda</taxon>
        <taxon>Hexapoda</taxon>
        <taxon>Insecta</taxon>
        <taxon>Pterygota</taxon>
        <taxon>Neoptera</taxon>
        <taxon>Paraneoptera</taxon>
        <taxon>Hemiptera</taxon>
        <taxon>Sternorrhyncha</taxon>
        <taxon>Aphidomorpha</taxon>
        <taxon>Aphidoidea</taxon>
        <taxon>Aphididae</taxon>
        <taxon>Lachninae</taxon>
        <taxon>Cinara</taxon>
    </lineage>
</organism>
<gene>
    <name evidence="8" type="ORF">CINCED_3A016723</name>
</gene>
<dbReference type="OrthoDB" id="1684102at2759"/>
<feature type="transmembrane region" description="Helical" evidence="6">
    <location>
        <begin position="417"/>
        <end position="436"/>
    </location>
</feature>
<evidence type="ECO:0000256" key="4">
    <source>
        <dbReference type="ARBA" id="ARBA00023136"/>
    </source>
</evidence>
<evidence type="ECO:0000256" key="3">
    <source>
        <dbReference type="ARBA" id="ARBA00022989"/>
    </source>
</evidence>
<reference evidence="8 9" key="1">
    <citation type="submission" date="2019-08" db="EMBL/GenBank/DDBJ databases">
        <authorList>
            <person name="Alioto T."/>
            <person name="Alioto T."/>
            <person name="Gomez Garrido J."/>
        </authorList>
    </citation>
    <scope>NUCLEOTIDE SEQUENCE [LARGE SCALE GENOMIC DNA]</scope>
</reference>
<keyword evidence="4 6" id="KW-0472">Membrane</keyword>
<name>A0A5E4N8Q7_9HEMI</name>
<protein>
    <submittedName>
        <fullName evidence="8">Amino acid transporter, transmembrane domain</fullName>
    </submittedName>
</protein>
<feature type="transmembrane region" description="Helical" evidence="6">
    <location>
        <begin position="269"/>
        <end position="292"/>
    </location>
</feature>
<proteinExistence type="predicted"/>
<feature type="region of interest" description="Disordered" evidence="5">
    <location>
        <begin position="1"/>
        <end position="30"/>
    </location>
</feature>
<evidence type="ECO:0000256" key="1">
    <source>
        <dbReference type="ARBA" id="ARBA00004141"/>
    </source>
</evidence>
<keyword evidence="9" id="KW-1185">Reference proteome</keyword>
<keyword evidence="3 6" id="KW-1133">Transmembrane helix</keyword>